<dbReference type="InterPro" id="IPR026720">
    <property type="entry name" value="CFAP91"/>
</dbReference>
<proteinExistence type="predicted"/>
<evidence type="ECO:0000313" key="1">
    <source>
        <dbReference type="EMBL" id="VVC32988.1"/>
    </source>
</evidence>
<dbReference type="PANTHER" id="PTHR22455">
    <property type="entry name" value="CILIA- AND FLAGELLA-ASSOCIATED PROTEIN 91"/>
    <property type="match status" value="1"/>
</dbReference>
<protein>
    <submittedName>
        <fullName evidence="1">Uncharacterized protein</fullName>
    </submittedName>
</protein>
<accession>A0A5E4MN95</accession>
<gene>
    <name evidence="1" type="ORF">CINCED_3A011773</name>
</gene>
<dbReference type="AlphaFoldDB" id="A0A5E4MN95"/>
<dbReference type="Proteomes" id="UP000325440">
    <property type="component" value="Unassembled WGS sequence"/>
</dbReference>
<organism evidence="1 2">
    <name type="scientific">Cinara cedri</name>
    <dbReference type="NCBI Taxonomy" id="506608"/>
    <lineage>
        <taxon>Eukaryota</taxon>
        <taxon>Metazoa</taxon>
        <taxon>Ecdysozoa</taxon>
        <taxon>Arthropoda</taxon>
        <taxon>Hexapoda</taxon>
        <taxon>Insecta</taxon>
        <taxon>Pterygota</taxon>
        <taxon>Neoptera</taxon>
        <taxon>Paraneoptera</taxon>
        <taxon>Hemiptera</taxon>
        <taxon>Sternorrhyncha</taxon>
        <taxon>Aphidomorpha</taxon>
        <taxon>Aphidoidea</taxon>
        <taxon>Aphididae</taxon>
        <taxon>Lachninae</taxon>
        <taxon>Cinara</taxon>
    </lineage>
</organism>
<dbReference type="OrthoDB" id="6630017at2759"/>
<reference evidence="1 2" key="1">
    <citation type="submission" date="2019-08" db="EMBL/GenBank/DDBJ databases">
        <authorList>
            <person name="Alioto T."/>
            <person name="Alioto T."/>
            <person name="Gomez Garrido J."/>
        </authorList>
    </citation>
    <scope>NUCLEOTIDE SEQUENCE [LARGE SCALE GENOMIC DNA]</scope>
</reference>
<evidence type="ECO:0000313" key="2">
    <source>
        <dbReference type="Proteomes" id="UP000325440"/>
    </source>
</evidence>
<name>A0A5E4MN95_9HEMI</name>
<dbReference type="EMBL" id="CABPRJ010000962">
    <property type="protein sequence ID" value="VVC32988.1"/>
    <property type="molecule type" value="Genomic_DNA"/>
</dbReference>
<keyword evidence="2" id="KW-1185">Reference proteome</keyword>
<sequence>MDFSNQFRLDNFEDRYQRRITRLDKKNKYELNKKYDRINKKLTRDMGIEIEKQHLSKKINEKEKPISDHNIEPVVEENRIRYPVEEEHEFGQDSDKHVNLFQNLLQGRAYQTMMIMAKIRYEPLLQPFLYPEGTLVEHSSTIAENNDKQETITKDHILENSTRRYVSRFLDTISKEAIIKHDDEENKRLIKLGELTRVMREAAEGNRRHKEITGRKEQDEILKQVIKIHQDISDLFSEQFMEEAIDQCAKEEGLKLIQIVTSRRSIFKAAFCHNNNKNFEPELVHNFIIPETYKIIHRQHTN</sequence>
<dbReference type="PANTHER" id="PTHR22455:SF10">
    <property type="entry name" value="CILIA- AND FLAGELLA-ASSOCIATED PROTEIN 91"/>
    <property type="match status" value="1"/>
</dbReference>